<sequence>MTYDPWTPQPAPQTRREAQAAQATGEGSFGGFETSTDTFRRRLRTRQGLPAGARVLRQLTSLFRADDYPQRLSAAAAGAQEPVTTGRRIAVISSRGGAGKTTTTALLASVFAAMRQDSVAAVDNDPGLGSLTLRLGLEQAPSVDELAAAVVSGTPASHAELAGRMGSAGANLYATGVRLWQQRAEYSALGNALTAVSRYFPITLLDCPTGISHPDSVWAIKSSHAVVQVVPATVSGVNDALSYARAWRQDPATHVLPLLTVVTSADADAPLDPVKEAVRLSREGLDVLALPYDRHLAAGVEIDLGLLAPQTRLDATSLASTILHAANGNR</sequence>
<proteinExistence type="predicted"/>
<dbReference type="EMBL" id="FNKH01000002">
    <property type="protein sequence ID" value="SDQ91704.1"/>
    <property type="molecule type" value="Genomic_DNA"/>
</dbReference>
<dbReference type="InterPro" id="IPR002586">
    <property type="entry name" value="CobQ/CobB/MinD/ParA_Nub-bd_dom"/>
</dbReference>
<evidence type="ECO:0000313" key="3">
    <source>
        <dbReference type="Proteomes" id="UP000181917"/>
    </source>
</evidence>
<dbReference type="InterPro" id="IPR050625">
    <property type="entry name" value="ParA/MinD_ATPase"/>
</dbReference>
<dbReference type="RefSeq" id="WP_083339779.1">
    <property type="nucleotide sequence ID" value="NZ_CP018863.1"/>
</dbReference>
<dbReference type="OrthoDB" id="3425679at2"/>
<keyword evidence="2" id="KW-0282">Flagellum</keyword>
<dbReference type="SUPFAM" id="SSF52540">
    <property type="entry name" value="P-loop containing nucleoside triphosphate hydrolases"/>
    <property type="match status" value="1"/>
</dbReference>
<keyword evidence="2" id="KW-0969">Cilium</keyword>
<dbReference type="GO" id="GO:0009898">
    <property type="term" value="C:cytoplasmic side of plasma membrane"/>
    <property type="evidence" value="ECO:0007669"/>
    <property type="project" value="TreeGrafter"/>
</dbReference>
<dbReference type="Gene3D" id="3.40.50.300">
    <property type="entry name" value="P-loop containing nucleotide triphosphate hydrolases"/>
    <property type="match status" value="1"/>
</dbReference>
<dbReference type="Proteomes" id="UP000181917">
    <property type="component" value="Unassembled WGS sequence"/>
</dbReference>
<keyword evidence="3" id="KW-1185">Reference proteome</keyword>
<reference evidence="2 3" key="1">
    <citation type="submission" date="2016-10" db="EMBL/GenBank/DDBJ databases">
        <authorList>
            <person name="de Groot N.N."/>
        </authorList>
    </citation>
    <scope>NUCLEOTIDE SEQUENCE [LARGE SCALE GENOMIC DNA]</scope>
    <source>
        <strain evidence="2 3">DSM 20117</strain>
    </source>
</reference>
<dbReference type="STRING" id="37928.SAMN04489742_3071"/>
<protein>
    <submittedName>
        <fullName evidence="2">MinD-like ATPase involved in chromosome partitioning or flagellar assembly</fullName>
    </submittedName>
</protein>
<accession>A0A1H1ET23</accession>
<gene>
    <name evidence="2" type="ORF">SAMN04489742_3071</name>
</gene>
<evidence type="ECO:0000259" key="1">
    <source>
        <dbReference type="Pfam" id="PF01656"/>
    </source>
</evidence>
<name>A0A1H1ET23_9MICC</name>
<dbReference type="GO" id="GO:0005829">
    <property type="term" value="C:cytosol"/>
    <property type="evidence" value="ECO:0007669"/>
    <property type="project" value="TreeGrafter"/>
</dbReference>
<organism evidence="2 3">
    <name type="scientific">Crystallibacter crystallopoietes</name>
    <dbReference type="NCBI Taxonomy" id="37928"/>
    <lineage>
        <taxon>Bacteria</taxon>
        <taxon>Bacillati</taxon>
        <taxon>Actinomycetota</taxon>
        <taxon>Actinomycetes</taxon>
        <taxon>Micrococcales</taxon>
        <taxon>Micrococcaceae</taxon>
        <taxon>Crystallibacter</taxon>
    </lineage>
</organism>
<dbReference type="InterPro" id="IPR027417">
    <property type="entry name" value="P-loop_NTPase"/>
</dbReference>
<dbReference type="GO" id="GO:0016887">
    <property type="term" value="F:ATP hydrolysis activity"/>
    <property type="evidence" value="ECO:0007669"/>
    <property type="project" value="TreeGrafter"/>
</dbReference>
<evidence type="ECO:0000313" key="2">
    <source>
        <dbReference type="EMBL" id="SDQ91704.1"/>
    </source>
</evidence>
<keyword evidence="2" id="KW-0966">Cell projection</keyword>
<dbReference type="AlphaFoldDB" id="A0A1H1ET23"/>
<dbReference type="GO" id="GO:0051782">
    <property type="term" value="P:negative regulation of cell division"/>
    <property type="evidence" value="ECO:0007669"/>
    <property type="project" value="TreeGrafter"/>
</dbReference>
<dbReference type="Pfam" id="PF01656">
    <property type="entry name" value="CbiA"/>
    <property type="match status" value="1"/>
</dbReference>
<dbReference type="GO" id="GO:0005524">
    <property type="term" value="F:ATP binding"/>
    <property type="evidence" value="ECO:0007669"/>
    <property type="project" value="TreeGrafter"/>
</dbReference>
<feature type="domain" description="CobQ/CobB/MinD/ParA nucleotide binding" evidence="1">
    <location>
        <begin position="89"/>
        <end position="296"/>
    </location>
</feature>
<dbReference type="PANTHER" id="PTHR43384:SF14">
    <property type="entry name" value="ESX-1 SECRETION-ASSOCIATED PROTEIN ESPI"/>
    <property type="match status" value="1"/>
</dbReference>
<dbReference type="PANTHER" id="PTHR43384">
    <property type="entry name" value="SEPTUM SITE-DETERMINING PROTEIN MIND HOMOLOG, CHLOROPLASTIC-RELATED"/>
    <property type="match status" value="1"/>
</dbReference>